<accession>A0AAD4M197</accession>
<evidence type="ECO:0000313" key="3">
    <source>
        <dbReference type="Proteomes" id="UP001203297"/>
    </source>
</evidence>
<protein>
    <recommendedName>
        <fullName evidence="1">YCII-related domain-containing protein</fullName>
    </recommendedName>
</protein>
<dbReference type="InterPro" id="IPR005545">
    <property type="entry name" value="YCII"/>
</dbReference>
<dbReference type="Pfam" id="PF03795">
    <property type="entry name" value="YCII"/>
    <property type="match status" value="1"/>
</dbReference>
<organism evidence="2 3">
    <name type="scientific">Multifurca ochricompacta</name>
    <dbReference type="NCBI Taxonomy" id="376703"/>
    <lineage>
        <taxon>Eukaryota</taxon>
        <taxon>Fungi</taxon>
        <taxon>Dikarya</taxon>
        <taxon>Basidiomycota</taxon>
        <taxon>Agaricomycotina</taxon>
        <taxon>Agaricomycetes</taxon>
        <taxon>Russulales</taxon>
        <taxon>Russulaceae</taxon>
        <taxon>Multifurca</taxon>
    </lineage>
</organism>
<dbReference type="EMBL" id="WTXG01000030">
    <property type="protein sequence ID" value="KAI0298123.1"/>
    <property type="molecule type" value="Genomic_DNA"/>
</dbReference>
<reference evidence="2" key="1">
    <citation type="journal article" date="2022" name="New Phytol.">
        <title>Evolutionary transition to the ectomycorrhizal habit in the genomes of a hyperdiverse lineage of mushroom-forming fungi.</title>
        <authorList>
            <person name="Looney B."/>
            <person name="Miyauchi S."/>
            <person name="Morin E."/>
            <person name="Drula E."/>
            <person name="Courty P.E."/>
            <person name="Kohler A."/>
            <person name="Kuo A."/>
            <person name="LaButti K."/>
            <person name="Pangilinan J."/>
            <person name="Lipzen A."/>
            <person name="Riley R."/>
            <person name="Andreopoulos W."/>
            <person name="He G."/>
            <person name="Johnson J."/>
            <person name="Nolan M."/>
            <person name="Tritt A."/>
            <person name="Barry K.W."/>
            <person name="Grigoriev I.V."/>
            <person name="Nagy L.G."/>
            <person name="Hibbett D."/>
            <person name="Henrissat B."/>
            <person name="Matheny P.B."/>
            <person name="Labbe J."/>
            <person name="Martin F.M."/>
        </authorList>
    </citation>
    <scope>NUCLEOTIDE SEQUENCE</scope>
    <source>
        <strain evidence="2">BPL690</strain>
    </source>
</reference>
<feature type="domain" description="YCII-related" evidence="1">
    <location>
        <begin position="20"/>
        <end position="94"/>
    </location>
</feature>
<keyword evidence="3" id="KW-1185">Reference proteome</keyword>
<dbReference type="SUPFAM" id="SSF54909">
    <property type="entry name" value="Dimeric alpha+beta barrel"/>
    <property type="match status" value="1"/>
</dbReference>
<dbReference type="InterPro" id="IPR051807">
    <property type="entry name" value="Sec-metab_biosynth-assoc"/>
</dbReference>
<sequence>MATTSTPNTKHTFAVWAPDYTDPEAAQRRLAIRAEHLEGIKRLVGEGFIKYGGPVADPESKILNGSLLVVEAESAAAARAVLEKDPYWANNVWDKENLEVRSIDVGVNVR</sequence>
<dbReference type="Proteomes" id="UP001203297">
    <property type="component" value="Unassembled WGS sequence"/>
</dbReference>
<gene>
    <name evidence="2" type="ORF">B0F90DRAFT_1632930</name>
</gene>
<proteinExistence type="predicted"/>
<comment type="caution">
    <text evidence="2">The sequence shown here is derived from an EMBL/GenBank/DDBJ whole genome shotgun (WGS) entry which is preliminary data.</text>
</comment>
<dbReference type="PANTHER" id="PTHR33606:SF3">
    <property type="entry name" value="PROTEIN YCII"/>
    <property type="match status" value="1"/>
</dbReference>
<dbReference type="PANTHER" id="PTHR33606">
    <property type="entry name" value="PROTEIN YCII"/>
    <property type="match status" value="1"/>
</dbReference>
<name>A0AAD4M197_9AGAM</name>
<dbReference type="InterPro" id="IPR011008">
    <property type="entry name" value="Dimeric_a/b-barrel"/>
</dbReference>
<dbReference type="Gene3D" id="3.30.70.1060">
    <property type="entry name" value="Dimeric alpha+beta barrel"/>
    <property type="match status" value="1"/>
</dbReference>
<evidence type="ECO:0000259" key="1">
    <source>
        <dbReference type="Pfam" id="PF03795"/>
    </source>
</evidence>
<evidence type="ECO:0000313" key="2">
    <source>
        <dbReference type="EMBL" id="KAI0298123.1"/>
    </source>
</evidence>
<dbReference type="AlphaFoldDB" id="A0AAD4M197"/>